<organism evidence="1 2">
    <name type="scientific">Prunus persica</name>
    <name type="common">Peach</name>
    <name type="synonym">Amygdalus persica</name>
    <dbReference type="NCBI Taxonomy" id="3760"/>
    <lineage>
        <taxon>Eukaryota</taxon>
        <taxon>Viridiplantae</taxon>
        <taxon>Streptophyta</taxon>
        <taxon>Embryophyta</taxon>
        <taxon>Tracheophyta</taxon>
        <taxon>Spermatophyta</taxon>
        <taxon>Magnoliopsida</taxon>
        <taxon>eudicotyledons</taxon>
        <taxon>Gunneridae</taxon>
        <taxon>Pentapetalae</taxon>
        <taxon>rosids</taxon>
        <taxon>fabids</taxon>
        <taxon>Rosales</taxon>
        <taxon>Rosaceae</taxon>
        <taxon>Amygdaloideae</taxon>
        <taxon>Amygdaleae</taxon>
        <taxon>Prunus</taxon>
    </lineage>
</organism>
<proteinExistence type="predicted"/>
<keyword evidence="2" id="KW-1185">Reference proteome</keyword>
<dbReference type="Proteomes" id="UP000006882">
    <property type="component" value="Chromosome G3"/>
</dbReference>
<dbReference type="AlphaFoldDB" id="M5WT56"/>
<gene>
    <name evidence="1" type="ORF">PRUPE_3G265500</name>
</gene>
<reference evidence="1 2" key="1">
    <citation type="journal article" date="2013" name="Nat. Genet.">
        <title>The high-quality draft genome of peach (Prunus persica) identifies unique patterns of genetic diversity, domestication and genome evolution.</title>
        <authorList>
            <consortium name="International Peach Genome Initiative"/>
            <person name="Verde I."/>
            <person name="Abbott A.G."/>
            <person name="Scalabrin S."/>
            <person name="Jung S."/>
            <person name="Shu S."/>
            <person name="Marroni F."/>
            <person name="Zhebentyayeva T."/>
            <person name="Dettori M.T."/>
            <person name="Grimwood J."/>
            <person name="Cattonaro F."/>
            <person name="Zuccolo A."/>
            <person name="Rossini L."/>
            <person name="Jenkins J."/>
            <person name="Vendramin E."/>
            <person name="Meisel L.A."/>
            <person name="Decroocq V."/>
            <person name="Sosinski B."/>
            <person name="Prochnik S."/>
            <person name="Mitros T."/>
            <person name="Policriti A."/>
            <person name="Cipriani G."/>
            <person name="Dondini L."/>
            <person name="Ficklin S."/>
            <person name="Goodstein D.M."/>
            <person name="Xuan P."/>
            <person name="Del Fabbro C."/>
            <person name="Aramini V."/>
            <person name="Copetti D."/>
            <person name="Gonzalez S."/>
            <person name="Horner D.S."/>
            <person name="Falchi R."/>
            <person name="Lucas S."/>
            <person name="Mica E."/>
            <person name="Maldonado J."/>
            <person name="Lazzari B."/>
            <person name="Bielenberg D."/>
            <person name="Pirona R."/>
            <person name="Miculan M."/>
            <person name="Barakat A."/>
            <person name="Testolin R."/>
            <person name="Stella A."/>
            <person name="Tartarini S."/>
            <person name="Tonutti P."/>
            <person name="Arus P."/>
            <person name="Orellana A."/>
            <person name="Wells C."/>
            <person name="Main D."/>
            <person name="Vizzotto G."/>
            <person name="Silva H."/>
            <person name="Salamini F."/>
            <person name="Schmutz J."/>
            <person name="Morgante M."/>
            <person name="Rokhsar D.S."/>
        </authorList>
    </citation>
    <scope>NUCLEOTIDE SEQUENCE [LARGE SCALE GENOMIC DNA]</scope>
    <source>
        <strain evidence="2">cv. Nemared</strain>
    </source>
</reference>
<accession>M5WT56</accession>
<dbReference type="Gramene" id="ONI19219">
    <property type="protein sequence ID" value="ONI19219"/>
    <property type="gene ID" value="PRUPE_3G265500"/>
</dbReference>
<evidence type="ECO:0000313" key="1">
    <source>
        <dbReference type="EMBL" id="ONI19219.1"/>
    </source>
</evidence>
<sequence>MGMMLPYCILFVMALDGLSFYFLFFFCFGLGWGLEEVGARFAGCVYVGAKASYAFNQMDKFHGQGVLI</sequence>
<dbReference type="EMBL" id="CM007653">
    <property type="protein sequence ID" value="ONI19219.1"/>
    <property type="molecule type" value="Genomic_DNA"/>
</dbReference>
<dbReference type="HOGENOM" id="CLU_2798739_0_0_1"/>
<evidence type="ECO:0000313" key="2">
    <source>
        <dbReference type="Proteomes" id="UP000006882"/>
    </source>
</evidence>
<name>M5WT56_PRUPE</name>
<protein>
    <submittedName>
        <fullName evidence="1">Uncharacterized protein</fullName>
    </submittedName>
</protein>